<evidence type="ECO:0000256" key="2">
    <source>
        <dbReference type="ARBA" id="ARBA00022723"/>
    </source>
</evidence>
<keyword evidence="3 4" id="KW-0862">Zinc</keyword>
<comment type="caution">
    <text evidence="6">The sequence shown here is derived from an EMBL/GenBank/DDBJ whole genome shotgun (WGS) entry which is preliminary data.</text>
</comment>
<gene>
    <name evidence="6" type="ORF">LTR82_011459</name>
</gene>
<dbReference type="PANTHER" id="PTHR43175">
    <property type="entry name" value="CARBONIC ANHYDRASE"/>
    <property type="match status" value="1"/>
</dbReference>
<comment type="similarity">
    <text evidence="1">Belongs to the beta-class carbonic anhydrase family.</text>
</comment>
<name>A0AAN6JAH8_9PEZI</name>
<dbReference type="SMART" id="SM00947">
    <property type="entry name" value="Pro_CA"/>
    <property type="match status" value="1"/>
</dbReference>
<dbReference type="Proteomes" id="UP001168146">
    <property type="component" value="Unassembled WGS sequence"/>
</dbReference>
<dbReference type="SUPFAM" id="SSF53056">
    <property type="entry name" value="beta-carbonic anhydrase, cab"/>
    <property type="match status" value="1"/>
</dbReference>
<evidence type="ECO:0000256" key="1">
    <source>
        <dbReference type="ARBA" id="ARBA00006217"/>
    </source>
</evidence>
<feature type="binding site" evidence="4">
    <location>
        <position position="57"/>
    </location>
    <ligand>
        <name>Zn(2+)</name>
        <dbReference type="ChEBI" id="CHEBI:29105"/>
    </ligand>
</feature>
<evidence type="ECO:0000256" key="4">
    <source>
        <dbReference type="PIRSR" id="PIRSR601765-1"/>
    </source>
</evidence>
<feature type="region of interest" description="Disordered" evidence="5">
    <location>
        <begin position="1"/>
        <end position="22"/>
    </location>
</feature>
<dbReference type="GO" id="GO:0004089">
    <property type="term" value="F:carbonate dehydratase activity"/>
    <property type="evidence" value="ECO:0007669"/>
    <property type="project" value="InterPro"/>
</dbReference>
<accession>A0AAN6JAH8</accession>
<organism evidence="6 7">
    <name type="scientific">Friedmanniomyces endolithicus</name>
    <dbReference type="NCBI Taxonomy" id="329885"/>
    <lineage>
        <taxon>Eukaryota</taxon>
        <taxon>Fungi</taxon>
        <taxon>Dikarya</taxon>
        <taxon>Ascomycota</taxon>
        <taxon>Pezizomycotina</taxon>
        <taxon>Dothideomycetes</taxon>
        <taxon>Dothideomycetidae</taxon>
        <taxon>Mycosphaerellales</taxon>
        <taxon>Teratosphaeriaceae</taxon>
        <taxon>Friedmanniomyces</taxon>
    </lineage>
</organism>
<feature type="binding site" evidence="4">
    <location>
        <position position="59"/>
    </location>
    <ligand>
        <name>Zn(2+)</name>
        <dbReference type="ChEBI" id="CHEBI:29105"/>
    </ligand>
</feature>
<dbReference type="AlphaFoldDB" id="A0AAN6JAH8"/>
<keyword evidence="2 4" id="KW-0479">Metal-binding</keyword>
<dbReference type="PANTHER" id="PTHR43175:SF3">
    <property type="entry name" value="CARBON DISULFIDE HYDROLASE"/>
    <property type="match status" value="1"/>
</dbReference>
<evidence type="ECO:0000313" key="6">
    <source>
        <dbReference type="EMBL" id="KAK0317421.1"/>
    </source>
</evidence>
<proteinExistence type="inferred from homology"/>
<dbReference type="InterPro" id="IPR036874">
    <property type="entry name" value="Carbonic_anhydrase_sf"/>
</dbReference>
<dbReference type="EMBL" id="JASUXU010000043">
    <property type="protein sequence ID" value="KAK0317421.1"/>
    <property type="molecule type" value="Genomic_DNA"/>
</dbReference>
<comment type="cofactor">
    <cofactor evidence="4">
        <name>Zn(2+)</name>
        <dbReference type="ChEBI" id="CHEBI:29105"/>
    </cofactor>
    <text evidence="4">Binds 1 zinc ion per subunit.</text>
</comment>
<dbReference type="Gene3D" id="3.40.1050.10">
    <property type="entry name" value="Carbonic anhydrase"/>
    <property type="match status" value="1"/>
</dbReference>
<feature type="compositionally biased region" description="Polar residues" evidence="5">
    <location>
        <begin position="12"/>
        <end position="22"/>
    </location>
</feature>
<feature type="binding site" evidence="4">
    <location>
        <position position="114"/>
    </location>
    <ligand>
        <name>Zn(2+)</name>
        <dbReference type="ChEBI" id="CHEBI:29105"/>
    </ligand>
</feature>
<dbReference type="GO" id="GO:0008270">
    <property type="term" value="F:zinc ion binding"/>
    <property type="evidence" value="ECO:0007669"/>
    <property type="project" value="InterPro"/>
</dbReference>
<feature type="binding site" evidence="4">
    <location>
        <position position="117"/>
    </location>
    <ligand>
        <name>Zn(2+)</name>
        <dbReference type="ChEBI" id="CHEBI:29105"/>
    </ligand>
</feature>
<evidence type="ECO:0000256" key="5">
    <source>
        <dbReference type="SAM" id="MobiDB-lite"/>
    </source>
</evidence>
<evidence type="ECO:0000256" key="3">
    <source>
        <dbReference type="ARBA" id="ARBA00022833"/>
    </source>
</evidence>
<sequence>MSAADVRAWAKNNKSVPSSPSTIVRTLTAPSSYEAQPPHNMRFSEFPNSKAIMMLTCMDPRSNPYEFWKLPFGPGIIRNAGGRATGDALRSMRVLSTIMANGQNTLGAVAVVHHTDCGLYHGPNFSDEFIKGRLAERVPELAREVEKMELGSFADVEASVLEDMAIIKNDPYLPKDLDVLGYVHDTATGKTREVFRSE</sequence>
<dbReference type="InterPro" id="IPR001765">
    <property type="entry name" value="Carbonic_anhydrase"/>
</dbReference>
<dbReference type="CDD" id="cd03379">
    <property type="entry name" value="beta_CA_cladeD"/>
    <property type="match status" value="1"/>
</dbReference>
<protein>
    <recommendedName>
        <fullName evidence="8">Carbonic anhydrase</fullName>
    </recommendedName>
</protein>
<reference evidence="6" key="1">
    <citation type="submission" date="2021-12" db="EMBL/GenBank/DDBJ databases">
        <title>Black yeast isolated from Biological Soil Crust.</title>
        <authorList>
            <person name="Kurbessoian T."/>
        </authorList>
    </citation>
    <scope>NUCLEOTIDE SEQUENCE</scope>
    <source>
        <strain evidence="6">CCFEE 5208</strain>
    </source>
</reference>
<evidence type="ECO:0008006" key="8">
    <source>
        <dbReference type="Google" id="ProtNLM"/>
    </source>
</evidence>
<evidence type="ECO:0000313" key="7">
    <source>
        <dbReference type="Proteomes" id="UP001168146"/>
    </source>
</evidence>